<dbReference type="InterPro" id="IPR006564">
    <property type="entry name" value="Znf_PMZ"/>
</dbReference>
<dbReference type="Pfam" id="PF04434">
    <property type="entry name" value="SWIM"/>
    <property type="match status" value="1"/>
</dbReference>
<evidence type="ECO:0000256" key="4">
    <source>
        <dbReference type="PROSITE-ProRule" id="PRU00325"/>
    </source>
</evidence>
<protein>
    <recommendedName>
        <fullName evidence="5">SWIM-type domain-containing protein</fullName>
    </recommendedName>
</protein>
<organism evidence="6 7">
    <name type="scientific">Corymbia citriodora subsp. variegata</name>
    <dbReference type="NCBI Taxonomy" id="360336"/>
    <lineage>
        <taxon>Eukaryota</taxon>
        <taxon>Viridiplantae</taxon>
        <taxon>Streptophyta</taxon>
        <taxon>Embryophyta</taxon>
        <taxon>Tracheophyta</taxon>
        <taxon>Spermatophyta</taxon>
        <taxon>Magnoliopsida</taxon>
        <taxon>eudicotyledons</taxon>
        <taxon>Gunneridae</taxon>
        <taxon>Pentapetalae</taxon>
        <taxon>rosids</taxon>
        <taxon>malvids</taxon>
        <taxon>Myrtales</taxon>
        <taxon>Myrtaceae</taxon>
        <taxon>Myrtoideae</taxon>
        <taxon>Eucalypteae</taxon>
        <taxon>Corymbia</taxon>
    </lineage>
</organism>
<dbReference type="Pfam" id="PF10551">
    <property type="entry name" value="MULE"/>
    <property type="match status" value="1"/>
</dbReference>
<keyword evidence="2 4" id="KW-0863">Zinc-finger</keyword>
<dbReference type="Proteomes" id="UP000806378">
    <property type="component" value="Unassembled WGS sequence"/>
</dbReference>
<sequence>MVFADENEAYNTYNAYAICKGFGVQKRQKTNNSKGVLRRCTFVYGVWEVTKFKDVHNHYFIDDKQKHLIQSYRHITDTNKGILTSMTGAGIRAIKAYSYLCDEAGGSNNIGFTLRDCQNFLQTKRRNLICAGQRLTNVFWSNGVSKLDYESFGDVVVFDTTYWTNKYNMICAPLVGLNHHWKNFLFGCAFLMDETIGSFVWAFRSFLEVMGNKAPKTIFTDQDHAMANAIRTVFLNFDHRLCIWHIGKNATHHISYPFGKPSFCDKYWHKVLYHCESEIEMESTWKVMCEEWNLGDNKWLDNMYRLCHKFESTNSVFQEMACKSMTLSEFVIHYEKQLEKMCNTEIADDYECARGKPYIMVKNSGILQHAVEVYTHVIYLNFQAEFLHVLSEHVLRSETDGQLHIYIVGTESSERKHIMHFCLNDSTISCSCKLFEMQGWLCRHALCVLTNVAKVTNIPSKYILKRWTKVAK</sequence>
<dbReference type="AlphaFoldDB" id="A0A8T0CQB9"/>
<dbReference type="PANTHER" id="PTHR47718:SF17">
    <property type="entry name" value="PROTEIN FAR1-RELATED SEQUENCE 5-LIKE"/>
    <property type="match status" value="1"/>
</dbReference>
<keyword evidence="3" id="KW-0862">Zinc</keyword>
<evidence type="ECO:0000256" key="3">
    <source>
        <dbReference type="ARBA" id="ARBA00022833"/>
    </source>
</evidence>
<keyword evidence="7" id="KW-1185">Reference proteome</keyword>
<keyword evidence="1" id="KW-0479">Metal-binding</keyword>
<accession>A0A8T0CQB9</accession>
<dbReference type="OrthoDB" id="2402896at2759"/>
<dbReference type="GO" id="GO:0008270">
    <property type="term" value="F:zinc ion binding"/>
    <property type="evidence" value="ECO:0007669"/>
    <property type="project" value="UniProtKB-KW"/>
</dbReference>
<evidence type="ECO:0000256" key="1">
    <source>
        <dbReference type="ARBA" id="ARBA00022723"/>
    </source>
</evidence>
<dbReference type="Gramene" id="rna-gnl|WGS:JABURB|Cocit.L2326.1">
    <property type="protein sequence ID" value="cds-KAF7848065.1"/>
    <property type="gene ID" value="gene-BT93_L2326"/>
</dbReference>
<dbReference type="EMBL" id="MU090323">
    <property type="protein sequence ID" value="KAF7848065.1"/>
    <property type="molecule type" value="Genomic_DNA"/>
</dbReference>
<gene>
    <name evidence="6" type="ORF">BT93_L2326</name>
</gene>
<evidence type="ECO:0000313" key="7">
    <source>
        <dbReference type="Proteomes" id="UP000806378"/>
    </source>
</evidence>
<evidence type="ECO:0000256" key="2">
    <source>
        <dbReference type="ARBA" id="ARBA00022771"/>
    </source>
</evidence>
<name>A0A8T0CQB9_CORYI</name>
<dbReference type="InterPro" id="IPR018289">
    <property type="entry name" value="MULE_transposase_dom"/>
</dbReference>
<dbReference type="PROSITE" id="PS50966">
    <property type="entry name" value="ZF_SWIM"/>
    <property type="match status" value="1"/>
</dbReference>
<evidence type="ECO:0000259" key="5">
    <source>
        <dbReference type="PROSITE" id="PS50966"/>
    </source>
</evidence>
<dbReference type="SMART" id="SM00575">
    <property type="entry name" value="ZnF_PMZ"/>
    <property type="match status" value="1"/>
</dbReference>
<proteinExistence type="predicted"/>
<dbReference type="InterPro" id="IPR007527">
    <property type="entry name" value="Znf_SWIM"/>
</dbReference>
<reference evidence="6" key="1">
    <citation type="submission" date="2020-05" db="EMBL/GenBank/DDBJ databases">
        <title>WGS assembly of Corymbia citriodora subspecies variegata.</title>
        <authorList>
            <person name="Barry K."/>
            <person name="Hundley H."/>
            <person name="Shu S."/>
            <person name="Jenkins J."/>
            <person name="Grimwood J."/>
            <person name="Baten A."/>
        </authorList>
    </citation>
    <scope>NUCLEOTIDE SEQUENCE</scope>
    <source>
        <strain evidence="6">CV2-018</strain>
    </source>
</reference>
<evidence type="ECO:0000313" key="6">
    <source>
        <dbReference type="EMBL" id="KAF7848065.1"/>
    </source>
</evidence>
<feature type="domain" description="SWIM-type" evidence="5">
    <location>
        <begin position="406"/>
        <end position="453"/>
    </location>
</feature>
<comment type="caution">
    <text evidence="6">The sequence shown here is derived from an EMBL/GenBank/DDBJ whole genome shotgun (WGS) entry which is preliminary data.</text>
</comment>
<dbReference type="PANTHER" id="PTHR47718">
    <property type="entry name" value="OS01G0519700 PROTEIN"/>
    <property type="match status" value="1"/>
</dbReference>